<keyword evidence="2" id="KW-0274">FAD</keyword>
<dbReference type="RefSeq" id="WP_069305994.1">
    <property type="nucleotide sequence ID" value="NZ_MCRJ01000015.1"/>
</dbReference>
<reference evidence="4 5" key="1">
    <citation type="submission" date="2016-07" db="EMBL/GenBank/DDBJ databases">
        <title>Draft Genome Sequence of Methylobrevis pamukkalensis PK2.</title>
        <authorList>
            <person name="Vasilenko O.V."/>
            <person name="Doronina N.V."/>
            <person name="Shmareva M.N."/>
            <person name="Tarlachkov S.V."/>
            <person name="Mustakhimov I."/>
            <person name="Trotsenko Y.A."/>
        </authorList>
    </citation>
    <scope>NUCLEOTIDE SEQUENCE [LARGE SCALE GENOMIC DNA]</scope>
    <source>
        <strain evidence="4 5">PK2</strain>
    </source>
</reference>
<sequence>MTALRPTDEAGVLAAVADAVATGTSLEILGAGSKRGLGRPVAAGRTLDLTGLSGVTFYEPEELVIAVRPGTPLAEVGHLLASRGQALAFEPPDLGPLYGAPADVGTIGGMIAANLSGPRRIKAGAARDHMLGIRAVSGRGEIFKSGGRVVKNVTGYDMSKGLTGSFGTLAVFTELTLKVLPAPQTATTLMWTGLADDAAVAVLSRALGSPADVSGAAHLPASVAADFGFSGPATLLRLEGIAPSVADRAARLAALLADAGPAEAMGGEPGLDLWRAIRDVAPFAATPGTVVWKISVAPTAGPKVVARLPAALPSTAGSRHFYDWGGGLVWLALDPTSADDAGAAAIRAAIAAEGGGHATLVRAPAELRARIPVFEPQPGPLAALTARLRAQFDPLGILNPGRMVAKD</sequence>
<protein>
    <submittedName>
        <fullName evidence="4">Putative FAD-linked oxidoreductase</fullName>
        <ecNumber evidence="4">1.-.-.-</ecNumber>
    </submittedName>
</protein>
<dbReference type="NCBIfam" id="NF008439">
    <property type="entry name" value="PRK11282.1"/>
    <property type="match status" value="1"/>
</dbReference>
<evidence type="ECO:0000313" key="5">
    <source>
        <dbReference type="Proteomes" id="UP000094622"/>
    </source>
</evidence>
<dbReference type="PANTHER" id="PTHR11748">
    <property type="entry name" value="D-LACTATE DEHYDROGENASE"/>
    <property type="match status" value="1"/>
</dbReference>
<keyword evidence="4" id="KW-0560">Oxidoreductase</keyword>
<dbReference type="GO" id="GO:0016491">
    <property type="term" value="F:oxidoreductase activity"/>
    <property type="evidence" value="ECO:0007669"/>
    <property type="project" value="UniProtKB-KW"/>
</dbReference>
<dbReference type="Proteomes" id="UP000094622">
    <property type="component" value="Unassembled WGS sequence"/>
</dbReference>
<comment type="caution">
    <text evidence="4">The sequence shown here is derived from an EMBL/GenBank/DDBJ whole genome shotgun (WGS) entry which is preliminary data.</text>
</comment>
<organism evidence="4 5">
    <name type="scientific">Methylobrevis pamukkalensis</name>
    <dbReference type="NCBI Taxonomy" id="1439726"/>
    <lineage>
        <taxon>Bacteria</taxon>
        <taxon>Pseudomonadati</taxon>
        <taxon>Pseudomonadota</taxon>
        <taxon>Alphaproteobacteria</taxon>
        <taxon>Hyphomicrobiales</taxon>
        <taxon>Pleomorphomonadaceae</taxon>
        <taxon>Methylobrevis</taxon>
    </lineage>
</organism>
<dbReference type="EMBL" id="MCRJ01000015">
    <property type="protein sequence ID" value="ODN71706.1"/>
    <property type="molecule type" value="Genomic_DNA"/>
</dbReference>
<gene>
    <name evidence="4" type="ORF">A6302_00950</name>
</gene>
<dbReference type="InterPro" id="IPR016166">
    <property type="entry name" value="FAD-bd_PCMH"/>
</dbReference>
<keyword evidence="1" id="KW-0285">Flavoprotein</keyword>
<evidence type="ECO:0000313" key="4">
    <source>
        <dbReference type="EMBL" id="ODN71706.1"/>
    </source>
</evidence>
<dbReference type="PROSITE" id="PS51387">
    <property type="entry name" value="FAD_PCMH"/>
    <property type="match status" value="1"/>
</dbReference>
<dbReference type="GO" id="GO:0071949">
    <property type="term" value="F:FAD binding"/>
    <property type="evidence" value="ECO:0007669"/>
    <property type="project" value="InterPro"/>
</dbReference>
<dbReference type="OrthoDB" id="9811557at2"/>
<dbReference type="InterPro" id="IPR036318">
    <property type="entry name" value="FAD-bd_PCMH-like_sf"/>
</dbReference>
<dbReference type="PANTHER" id="PTHR11748:SF103">
    <property type="entry name" value="GLYCOLATE OXIDASE SUBUNIT GLCE"/>
    <property type="match status" value="1"/>
</dbReference>
<evidence type="ECO:0000256" key="2">
    <source>
        <dbReference type="ARBA" id="ARBA00022827"/>
    </source>
</evidence>
<dbReference type="Gene3D" id="3.30.465.10">
    <property type="match status" value="1"/>
</dbReference>
<feature type="domain" description="FAD-binding PCMH-type" evidence="3">
    <location>
        <begin position="1"/>
        <end position="182"/>
    </location>
</feature>
<dbReference type="PATRIC" id="fig|1439726.3.peg.991"/>
<dbReference type="SUPFAM" id="SSF56176">
    <property type="entry name" value="FAD-binding/transporter-associated domain-like"/>
    <property type="match status" value="1"/>
</dbReference>
<dbReference type="InterPro" id="IPR006094">
    <property type="entry name" value="Oxid_FAD_bind_N"/>
</dbReference>
<accession>A0A1E3H7F8</accession>
<dbReference type="Pfam" id="PF01565">
    <property type="entry name" value="FAD_binding_4"/>
    <property type="match status" value="1"/>
</dbReference>
<name>A0A1E3H7F8_9HYPH</name>
<dbReference type="EC" id="1.-.-.-" evidence="4"/>
<evidence type="ECO:0000259" key="3">
    <source>
        <dbReference type="PROSITE" id="PS51387"/>
    </source>
</evidence>
<proteinExistence type="predicted"/>
<dbReference type="InterPro" id="IPR016164">
    <property type="entry name" value="FAD-linked_Oxase-like_C"/>
</dbReference>
<dbReference type="SUPFAM" id="SSF55103">
    <property type="entry name" value="FAD-linked oxidases, C-terminal domain"/>
    <property type="match status" value="1"/>
</dbReference>
<keyword evidence="5" id="KW-1185">Reference proteome</keyword>
<dbReference type="AlphaFoldDB" id="A0A1E3H7F8"/>
<evidence type="ECO:0000256" key="1">
    <source>
        <dbReference type="ARBA" id="ARBA00022630"/>
    </source>
</evidence>
<dbReference type="InterPro" id="IPR016169">
    <property type="entry name" value="FAD-bd_PCMH_sub2"/>
</dbReference>